<keyword evidence="6 12" id="KW-0732">Signal</keyword>
<dbReference type="Proteomes" id="UP000001982">
    <property type="component" value="Chromosome"/>
</dbReference>
<keyword evidence="8 10" id="KW-0472">Membrane</keyword>
<dbReference type="EMBL" id="CP000302">
    <property type="protein sequence ID" value="ABE54080.1"/>
    <property type="molecule type" value="Genomic_DNA"/>
</dbReference>
<dbReference type="InterPro" id="IPR000531">
    <property type="entry name" value="Beta-barrel_TonB"/>
</dbReference>
<name>Q12R46_SHEDO</name>
<evidence type="ECO:0000256" key="2">
    <source>
        <dbReference type="ARBA" id="ARBA00009810"/>
    </source>
</evidence>
<dbReference type="NCBIfam" id="TIGR01786">
    <property type="entry name" value="TonB-hemlactrns"/>
    <property type="match status" value="1"/>
</dbReference>
<evidence type="ECO:0000256" key="1">
    <source>
        <dbReference type="ARBA" id="ARBA00004571"/>
    </source>
</evidence>
<feature type="chain" id="PRO_5004181633" evidence="12">
    <location>
        <begin position="25"/>
        <end position="690"/>
    </location>
</feature>
<dbReference type="GO" id="GO:0015232">
    <property type="term" value="F:heme transmembrane transporter activity"/>
    <property type="evidence" value="ECO:0007669"/>
    <property type="project" value="InterPro"/>
</dbReference>
<evidence type="ECO:0000259" key="13">
    <source>
        <dbReference type="Pfam" id="PF00593"/>
    </source>
</evidence>
<reference evidence="15 16" key="1">
    <citation type="submission" date="2006-03" db="EMBL/GenBank/DDBJ databases">
        <title>Complete sequence of Shewanella denitrificans OS217.</title>
        <authorList>
            <consortium name="US DOE Joint Genome Institute"/>
            <person name="Copeland A."/>
            <person name="Lucas S."/>
            <person name="Lapidus A."/>
            <person name="Barry K."/>
            <person name="Detter J.C."/>
            <person name="Glavina del Rio T."/>
            <person name="Hammon N."/>
            <person name="Israni S."/>
            <person name="Dalin E."/>
            <person name="Tice H."/>
            <person name="Pitluck S."/>
            <person name="Brettin T."/>
            <person name="Bruce D."/>
            <person name="Han C."/>
            <person name="Tapia R."/>
            <person name="Gilna P."/>
            <person name="Kiss H."/>
            <person name="Schmutz J."/>
            <person name="Larimer F."/>
            <person name="Land M."/>
            <person name="Hauser L."/>
            <person name="Kyrpides N."/>
            <person name="Lykidis A."/>
            <person name="Richardson P."/>
        </authorList>
    </citation>
    <scope>NUCLEOTIDE SEQUENCE [LARGE SCALE GENOMIC DNA]</scope>
    <source>
        <strain evidence="16">OS217 / ATCC BAA-1090 / DSM 15013</strain>
    </source>
</reference>
<dbReference type="SUPFAM" id="SSF56935">
    <property type="entry name" value="Porins"/>
    <property type="match status" value="1"/>
</dbReference>
<dbReference type="eggNOG" id="COG4771">
    <property type="taxonomic scope" value="Bacteria"/>
</dbReference>
<dbReference type="STRING" id="318161.Sden_0790"/>
<evidence type="ECO:0000256" key="7">
    <source>
        <dbReference type="ARBA" id="ARBA00023077"/>
    </source>
</evidence>
<dbReference type="KEGG" id="sdn:Sden_0790"/>
<dbReference type="InterPro" id="IPR037066">
    <property type="entry name" value="Plug_dom_sf"/>
</dbReference>
<evidence type="ECO:0000256" key="12">
    <source>
        <dbReference type="SAM" id="SignalP"/>
    </source>
</evidence>
<dbReference type="InterPro" id="IPR012910">
    <property type="entry name" value="Plug_dom"/>
</dbReference>
<dbReference type="Gene3D" id="2.40.170.20">
    <property type="entry name" value="TonB-dependent receptor, beta-barrel domain"/>
    <property type="match status" value="1"/>
</dbReference>
<evidence type="ECO:0000256" key="10">
    <source>
        <dbReference type="PROSITE-ProRule" id="PRU01360"/>
    </source>
</evidence>
<dbReference type="InterPro" id="IPR039426">
    <property type="entry name" value="TonB-dep_rcpt-like"/>
</dbReference>
<sequence length="690" mass="75325">MNKKPLVIAVTFAIFNATSVGAYAANNQAVTELEEVLVNATRIDESLAKSSRAIVKISAAQLEESQPSSAAQALKHEANITVTNGPRPSAQGVEIRGLSGNRVLQTVDDARQNAGSGHRGTYFIDPEMLKSIEVLKGPSSSLWGSGAIGGVVAQYTKSAQDFLEDGEHFGGYLKQGYETNGSRTKTSGSIYGVQDSIDWLVNGSYLDSNNIKIGKDESLNNSASQGHSALGKLGWQLDDAQRLELSLRSNNSNELVPSNPSAEVSRSVPLVRRETTDNNLSLVYELNPSDNAYLDAKALIYVNQTDYDENRVTKGQIDATEFNTLGLSLSNKSIFGAGLGRTELVYGVDGYKDTIETVRDDKGQTGQRPGNIDGEVSTLGVFVVGKVSLSDTVSVEPALRYDSFSNQSNNLGLETDDSAVSPSLALVWQSTPWLNLSARYDQAFRAPSIEEMYSSGSHYCIPPIPRFLPNGMCNTFAINPDLKAEKAKNKELKADFSFSELSATGADDELNLTLSVFRNDVDDFIVQSVSNPLMGIPGFEQTTSWNNVSSAELTGFEISSRYRYNQTRLSVNYGQTQGKDADTNEYIANIPANKLSLDLSQGIMEGDVKLGTRLSYVASQTDVPLDNNVAQYDDYKLWDVYVAWEPSMGDLAGLRVDFAIENIGDEQYKQAWQTLFEQGRNMKLSARYQF</sequence>
<dbReference type="PROSITE" id="PS52016">
    <property type="entry name" value="TONB_DEPENDENT_REC_3"/>
    <property type="match status" value="1"/>
</dbReference>
<evidence type="ECO:0000313" key="16">
    <source>
        <dbReference type="Proteomes" id="UP000001982"/>
    </source>
</evidence>
<dbReference type="Gene3D" id="2.170.130.10">
    <property type="entry name" value="TonB-dependent receptor, plug domain"/>
    <property type="match status" value="1"/>
</dbReference>
<feature type="domain" description="TonB-dependent receptor plug" evidence="14">
    <location>
        <begin position="49"/>
        <end position="151"/>
    </location>
</feature>
<evidence type="ECO:0000256" key="5">
    <source>
        <dbReference type="ARBA" id="ARBA00022692"/>
    </source>
</evidence>
<dbReference type="PANTHER" id="PTHR30069:SF41">
    <property type="entry name" value="HEME_HEMOPEXIN UTILIZATION PROTEIN C"/>
    <property type="match status" value="1"/>
</dbReference>
<keyword evidence="7 11" id="KW-0798">TonB box</keyword>
<proteinExistence type="inferred from homology"/>
<dbReference type="NCBIfam" id="TIGR01785">
    <property type="entry name" value="TonB-hemin"/>
    <property type="match status" value="1"/>
</dbReference>
<evidence type="ECO:0000256" key="3">
    <source>
        <dbReference type="ARBA" id="ARBA00022448"/>
    </source>
</evidence>
<dbReference type="GO" id="GO:0044718">
    <property type="term" value="P:siderophore transmembrane transport"/>
    <property type="evidence" value="ECO:0007669"/>
    <property type="project" value="TreeGrafter"/>
</dbReference>
<keyword evidence="3 10" id="KW-0813">Transport</keyword>
<dbReference type="Pfam" id="PF00593">
    <property type="entry name" value="TonB_dep_Rec_b-barrel"/>
    <property type="match status" value="1"/>
</dbReference>
<dbReference type="InterPro" id="IPR010949">
    <property type="entry name" value="TonB_Hb/transfer/lactofer_rcpt"/>
</dbReference>
<keyword evidence="4 10" id="KW-1134">Transmembrane beta strand</keyword>
<keyword evidence="5 10" id="KW-0812">Transmembrane</keyword>
<comment type="subcellular location">
    <subcellularLocation>
        <location evidence="1 10">Cell outer membrane</location>
        <topology evidence="1 10">Multi-pass membrane protein</topology>
    </subcellularLocation>
</comment>
<evidence type="ECO:0000256" key="4">
    <source>
        <dbReference type="ARBA" id="ARBA00022452"/>
    </source>
</evidence>
<dbReference type="SMR" id="Q12R46"/>
<comment type="similarity">
    <text evidence="2 10 11">Belongs to the TonB-dependent receptor family.</text>
</comment>
<dbReference type="CDD" id="cd01347">
    <property type="entry name" value="ligand_gated_channel"/>
    <property type="match status" value="1"/>
</dbReference>
<evidence type="ECO:0000256" key="11">
    <source>
        <dbReference type="RuleBase" id="RU003357"/>
    </source>
</evidence>
<evidence type="ECO:0000256" key="6">
    <source>
        <dbReference type="ARBA" id="ARBA00022729"/>
    </source>
</evidence>
<feature type="signal peptide" evidence="12">
    <location>
        <begin position="1"/>
        <end position="24"/>
    </location>
</feature>
<dbReference type="Pfam" id="PF07715">
    <property type="entry name" value="Plug"/>
    <property type="match status" value="1"/>
</dbReference>
<dbReference type="GO" id="GO:0015344">
    <property type="term" value="F:siderophore uptake transmembrane transporter activity"/>
    <property type="evidence" value="ECO:0007669"/>
    <property type="project" value="TreeGrafter"/>
</dbReference>
<dbReference type="RefSeq" id="WP_011495245.1">
    <property type="nucleotide sequence ID" value="NC_007954.1"/>
</dbReference>
<evidence type="ECO:0000256" key="9">
    <source>
        <dbReference type="ARBA" id="ARBA00023237"/>
    </source>
</evidence>
<gene>
    <name evidence="15" type="ordered locus">Sden_0790</name>
</gene>
<dbReference type="PANTHER" id="PTHR30069">
    <property type="entry name" value="TONB-DEPENDENT OUTER MEMBRANE RECEPTOR"/>
    <property type="match status" value="1"/>
</dbReference>
<dbReference type="InterPro" id="IPR036942">
    <property type="entry name" value="Beta-barrel_TonB_sf"/>
</dbReference>
<evidence type="ECO:0000256" key="8">
    <source>
        <dbReference type="ARBA" id="ARBA00023136"/>
    </source>
</evidence>
<dbReference type="OrthoDB" id="9764669at2"/>
<feature type="domain" description="TonB-dependent receptor-like beta-barrel" evidence="13">
    <location>
        <begin position="249"/>
        <end position="663"/>
    </location>
</feature>
<organism evidence="15 16">
    <name type="scientific">Shewanella denitrificans (strain OS217 / ATCC BAA-1090 / DSM 15013)</name>
    <dbReference type="NCBI Taxonomy" id="318161"/>
    <lineage>
        <taxon>Bacteria</taxon>
        <taxon>Pseudomonadati</taxon>
        <taxon>Pseudomonadota</taxon>
        <taxon>Gammaproteobacteria</taxon>
        <taxon>Alteromonadales</taxon>
        <taxon>Shewanellaceae</taxon>
        <taxon>Shewanella</taxon>
    </lineage>
</organism>
<protein>
    <submittedName>
        <fullName evidence="15">TonB-dependent haem/haemoglobin receptor</fullName>
    </submittedName>
</protein>
<dbReference type="GO" id="GO:0009279">
    <property type="term" value="C:cell outer membrane"/>
    <property type="evidence" value="ECO:0007669"/>
    <property type="project" value="UniProtKB-SubCell"/>
</dbReference>
<keyword evidence="15" id="KW-0675">Receptor</keyword>
<keyword evidence="16" id="KW-1185">Reference proteome</keyword>
<accession>Q12R46</accession>
<evidence type="ECO:0000313" key="15">
    <source>
        <dbReference type="EMBL" id="ABE54080.1"/>
    </source>
</evidence>
<evidence type="ECO:0000259" key="14">
    <source>
        <dbReference type="Pfam" id="PF07715"/>
    </source>
</evidence>
<dbReference type="HOGENOM" id="CLU_008287_19_3_6"/>
<dbReference type="AlphaFoldDB" id="Q12R46"/>
<keyword evidence="9 10" id="KW-0998">Cell outer membrane</keyword>
<dbReference type="InterPro" id="IPR011276">
    <property type="entry name" value="TonB_haem/Hb_rcpt"/>
</dbReference>